<dbReference type="RefSeq" id="WP_320004222.1">
    <property type="nucleotide sequence ID" value="NZ_JAUHJS010000004.1"/>
</dbReference>
<keyword evidence="3 6" id="KW-0456">Lyase</keyword>
<evidence type="ECO:0000256" key="5">
    <source>
        <dbReference type="ARBA" id="ARBA00048791"/>
    </source>
</evidence>
<comment type="caution">
    <text evidence="7">The sequence shown here is derived from an EMBL/GenBank/DDBJ whole genome shotgun (WGS) entry which is preliminary data.</text>
</comment>
<dbReference type="CDD" id="cd00959">
    <property type="entry name" value="DeoC"/>
    <property type="match status" value="1"/>
</dbReference>
<dbReference type="InterPro" id="IPR013785">
    <property type="entry name" value="Aldolase_TIM"/>
</dbReference>
<feature type="active site" description="Schiff-base intermediate with acetaldehyde" evidence="6">
    <location>
        <position position="153"/>
    </location>
</feature>
<gene>
    <name evidence="6 7" type="primary">deoC</name>
    <name evidence="7" type="ORF">QWY31_09270</name>
</gene>
<dbReference type="InterPro" id="IPR028581">
    <property type="entry name" value="DeoC_typeI"/>
</dbReference>
<comment type="subcellular location">
    <subcellularLocation>
        <location evidence="6">Cytoplasm</location>
    </subcellularLocation>
</comment>
<dbReference type="Pfam" id="PF01791">
    <property type="entry name" value="DeoC"/>
    <property type="match status" value="1"/>
</dbReference>
<evidence type="ECO:0000256" key="4">
    <source>
        <dbReference type="ARBA" id="ARBA00023270"/>
    </source>
</evidence>
<comment type="pathway">
    <text evidence="6">Carbohydrate degradation; 2-deoxy-D-ribose 1-phosphate degradation; D-glyceraldehyde 3-phosphate and acetaldehyde from 2-deoxy-alpha-D-ribose 1-phosphate: step 2/2.</text>
</comment>
<name>A0ABT8F5I5_9BACT</name>
<organism evidence="7 8">
    <name type="scientific">Shiella aurantiaca</name>
    <dbReference type="NCBI Taxonomy" id="3058365"/>
    <lineage>
        <taxon>Bacteria</taxon>
        <taxon>Pseudomonadati</taxon>
        <taxon>Bacteroidota</taxon>
        <taxon>Cytophagia</taxon>
        <taxon>Cytophagales</taxon>
        <taxon>Shiellaceae</taxon>
        <taxon>Shiella</taxon>
    </lineage>
</organism>
<keyword evidence="2 6" id="KW-0963">Cytoplasm</keyword>
<dbReference type="Gene3D" id="3.20.20.70">
    <property type="entry name" value="Aldolase class I"/>
    <property type="match status" value="1"/>
</dbReference>
<dbReference type="InterPro" id="IPR011343">
    <property type="entry name" value="DeoC"/>
</dbReference>
<protein>
    <recommendedName>
        <fullName evidence="6">Deoxyribose-phosphate aldolase</fullName>
        <shortName evidence="6">DERA</shortName>
        <ecNumber evidence="6">4.1.2.4</ecNumber>
    </recommendedName>
    <alternativeName>
        <fullName evidence="6">2-deoxy-D-ribose 5-phosphate aldolase</fullName>
    </alternativeName>
    <alternativeName>
        <fullName evidence="6">Phosphodeoxyriboaldolase</fullName>
        <shortName evidence="6">Deoxyriboaldolase</shortName>
    </alternativeName>
</protein>
<reference evidence="7" key="1">
    <citation type="submission" date="2023-06" db="EMBL/GenBank/DDBJ databases">
        <title>Cytophagales bacterium Strain LB-30, isolated from soil.</title>
        <authorList>
            <person name="Liu B."/>
        </authorList>
    </citation>
    <scope>NUCLEOTIDE SEQUENCE</scope>
    <source>
        <strain evidence="7">LB-30</strain>
    </source>
</reference>
<dbReference type="InterPro" id="IPR002915">
    <property type="entry name" value="DeoC/FbaB/LacD_aldolase"/>
</dbReference>
<comment type="catalytic activity">
    <reaction evidence="5 6">
        <text>2-deoxy-D-ribose 5-phosphate = D-glyceraldehyde 3-phosphate + acetaldehyde</text>
        <dbReference type="Rhea" id="RHEA:12821"/>
        <dbReference type="ChEBI" id="CHEBI:15343"/>
        <dbReference type="ChEBI" id="CHEBI:59776"/>
        <dbReference type="ChEBI" id="CHEBI:62877"/>
        <dbReference type="EC" id="4.1.2.4"/>
    </reaction>
</comment>
<keyword evidence="4 6" id="KW-0704">Schiff base</keyword>
<dbReference type="NCBIfam" id="TIGR00126">
    <property type="entry name" value="deoC"/>
    <property type="match status" value="1"/>
</dbReference>
<dbReference type="PANTHER" id="PTHR10889:SF1">
    <property type="entry name" value="DEOXYRIBOSE-PHOSPHATE ALDOLASE"/>
    <property type="match status" value="1"/>
</dbReference>
<evidence type="ECO:0000313" key="8">
    <source>
        <dbReference type="Proteomes" id="UP001168552"/>
    </source>
</evidence>
<dbReference type="PANTHER" id="PTHR10889">
    <property type="entry name" value="DEOXYRIBOSE-PHOSPHATE ALDOLASE"/>
    <property type="match status" value="1"/>
</dbReference>
<proteinExistence type="inferred from homology"/>
<feature type="active site" description="Proton donor/acceptor" evidence="6">
    <location>
        <position position="90"/>
    </location>
</feature>
<evidence type="ECO:0000256" key="2">
    <source>
        <dbReference type="ARBA" id="ARBA00022490"/>
    </source>
</evidence>
<comment type="similarity">
    <text evidence="1 6">Belongs to the DeoC/FbaB aldolase family. DeoC type 1 subfamily.</text>
</comment>
<evidence type="ECO:0000313" key="7">
    <source>
        <dbReference type="EMBL" id="MDN4165692.1"/>
    </source>
</evidence>
<dbReference type="HAMAP" id="MF_00114">
    <property type="entry name" value="DeoC_type1"/>
    <property type="match status" value="1"/>
</dbReference>
<comment type="function">
    <text evidence="6">Catalyzes a reversible aldol reaction between acetaldehyde and D-glyceraldehyde 3-phosphate to generate 2-deoxy-D-ribose 5-phosphate.</text>
</comment>
<dbReference type="EC" id="4.1.2.4" evidence="6"/>
<dbReference type="GO" id="GO:0004139">
    <property type="term" value="F:deoxyribose-phosphate aldolase activity"/>
    <property type="evidence" value="ECO:0007669"/>
    <property type="project" value="UniProtKB-EC"/>
</dbReference>
<dbReference type="EMBL" id="JAUHJS010000004">
    <property type="protein sequence ID" value="MDN4165692.1"/>
    <property type="molecule type" value="Genomic_DNA"/>
</dbReference>
<feature type="active site" description="Proton donor/acceptor" evidence="6">
    <location>
        <position position="182"/>
    </location>
</feature>
<evidence type="ECO:0000256" key="6">
    <source>
        <dbReference type="HAMAP-Rule" id="MF_00114"/>
    </source>
</evidence>
<dbReference type="Proteomes" id="UP001168552">
    <property type="component" value="Unassembled WGS sequence"/>
</dbReference>
<evidence type="ECO:0000256" key="3">
    <source>
        <dbReference type="ARBA" id="ARBA00023239"/>
    </source>
</evidence>
<keyword evidence="8" id="KW-1185">Reference proteome</keyword>
<evidence type="ECO:0000256" key="1">
    <source>
        <dbReference type="ARBA" id="ARBA00010936"/>
    </source>
</evidence>
<sequence length="215" mass="23346">MHSLARYIEHTLLRPNALDREIDALVAEAKEHGFVGVCVPPFWVKRASREIGSADVQLVTVVGFPFGYQMTEVKLEETRLALRDGANEIDMVMNISSFLSGFNWTKIDIVKMAQLCHEHQAMLKVIIETALLTDEQIKTATLLCKDAGADFVKTSTGYAAEGAKVEHIKLMRSVLPSSVGVKASGGIKTYEQALALINAGADRIGTSSGVAICQP</sequence>
<dbReference type="SMART" id="SM01133">
    <property type="entry name" value="DeoC"/>
    <property type="match status" value="1"/>
</dbReference>
<accession>A0ABT8F5I5</accession>
<dbReference type="SUPFAM" id="SSF51569">
    <property type="entry name" value="Aldolase"/>
    <property type="match status" value="1"/>
</dbReference>
<dbReference type="PIRSF" id="PIRSF001357">
    <property type="entry name" value="DeoC"/>
    <property type="match status" value="1"/>
</dbReference>